<keyword evidence="2" id="KW-0813">Transport</keyword>
<evidence type="ECO:0000256" key="8">
    <source>
        <dbReference type="ARBA" id="ARBA00023157"/>
    </source>
</evidence>
<evidence type="ECO:0000256" key="4">
    <source>
        <dbReference type="ARBA" id="ARBA00022982"/>
    </source>
</evidence>
<keyword evidence="3" id="KW-0479">Metal-binding</keyword>
<accession>A0AAV9IKY9</accession>
<evidence type="ECO:0000313" key="12">
    <source>
        <dbReference type="EMBL" id="KAK4527939.1"/>
    </source>
</evidence>
<dbReference type="SUPFAM" id="SSF52402">
    <property type="entry name" value="Adenine nucleotide alpha hydrolases-like"/>
    <property type="match status" value="1"/>
</dbReference>
<dbReference type="InterPro" id="IPR004511">
    <property type="entry name" value="PAPS/APS_Rdtase"/>
</dbReference>
<evidence type="ECO:0000259" key="11">
    <source>
        <dbReference type="Pfam" id="PF01507"/>
    </source>
</evidence>
<protein>
    <submittedName>
        <fullName evidence="12">Uncharacterized protein</fullName>
    </submittedName>
</protein>
<dbReference type="NCBIfam" id="TIGR02180">
    <property type="entry name" value="GRX_euk"/>
    <property type="match status" value="1"/>
</dbReference>
<evidence type="ECO:0000313" key="13">
    <source>
        <dbReference type="Proteomes" id="UP001300502"/>
    </source>
</evidence>
<evidence type="ECO:0000256" key="6">
    <source>
        <dbReference type="ARBA" id="ARBA00023004"/>
    </source>
</evidence>
<dbReference type="GO" id="GO:0046872">
    <property type="term" value="F:metal ion binding"/>
    <property type="evidence" value="ECO:0007669"/>
    <property type="project" value="UniProtKB-KW"/>
</dbReference>
<comment type="cofactor">
    <cofactor evidence="1">
        <name>[4Fe-4S] cluster</name>
        <dbReference type="ChEBI" id="CHEBI:49883"/>
    </cofactor>
</comment>
<dbReference type="PANTHER" id="PTHR46482:SF9">
    <property type="entry name" value="5'-ADENYLYLSULFATE REDUCTASE 1, CHLOROPLASTIC"/>
    <property type="match status" value="1"/>
</dbReference>
<keyword evidence="6" id="KW-0408">Iron</keyword>
<dbReference type="NCBIfam" id="NF002537">
    <property type="entry name" value="PRK02090.1"/>
    <property type="match status" value="1"/>
</dbReference>
<keyword evidence="4" id="KW-0249">Electron transport</keyword>
<dbReference type="SUPFAM" id="SSF52833">
    <property type="entry name" value="Thioredoxin-like"/>
    <property type="match status" value="1"/>
</dbReference>
<feature type="domain" description="Phosphoadenosine phosphosulphate reductase" evidence="11">
    <location>
        <begin position="106"/>
        <end position="284"/>
    </location>
</feature>
<keyword evidence="5" id="KW-0560">Oxidoreductase</keyword>
<dbReference type="InterPro" id="IPR002500">
    <property type="entry name" value="PAPS_reduct_dom"/>
</dbReference>
<evidence type="ECO:0000256" key="5">
    <source>
        <dbReference type="ARBA" id="ARBA00023002"/>
    </source>
</evidence>
<dbReference type="GO" id="GO:0019379">
    <property type="term" value="P:sulfate assimilation, phosphoadenylyl sulfate reduction by phosphoadenylyl-sulfate reductase (thioredoxin)"/>
    <property type="evidence" value="ECO:0007669"/>
    <property type="project" value="InterPro"/>
</dbReference>
<dbReference type="InterPro" id="IPR011899">
    <property type="entry name" value="Glutaredoxin_euk/vir"/>
</dbReference>
<feature type="domain" description="Glutaredoxin" evidence="10">
    <location>
        <begin position="335"/>
        <end position="397"/>
    </location>
</feature>
<dbReference type="InterPro" id="IPR014729">
    <property type="entry name" value="Rossmann-like_a/b/a_fold"/>
</dbReference>
<dbReference type="PROSITE" id="PS00195">
    <property type="entry name" value="GLUTAREDOXIN_1"/>
    <property type="match status" value="1"/>
</dbReference>
<proteinExistence type="inferred from homology"/>
<dbReference type="EMBL" id="JANCYU010000057">
    <property type="protein sequence ID" value="KAK4527939.1"/>
    <property type="molecule type" value="Genomic_DNA"/>
</dbReference>
<evidence type="ECO:0000256" key="7">
    <source>
        <dbReference type="ARBA" id="ARBA00023014"/>
    </source>
</evidence>
<dbReference type="PRINTS" id="PR00160">
    <property type="entry name" value="GLUTAREDOXIN"/>
</dbReference>
<evidence type="ECO:0000256" key="2">
    <source>
        <dbReference type="ARBA" id="ARBA00022448"/>
    </source>
</evidence>
<keyword evidence="8" id="KW-1015">Disulfide bond</keyword>
<dbReference type="InterPro" id="IPR014025">
    <property type="entry name" value="Glutaredoxin_subgr"/>
</dbReference>
<evidence type="ECO:0000256" key="3">
    <source>
        <dbReference type="ARBA" id="ARBA00022723"/>
    </source>
</evidence>
<keyword evidence="7" id="KW-0411">Iron-sulfur</keyword>
<organism evidence="12 13">
    <name type="scientific">Galdieria yellowstonensis</name>
    <dbReference type="NCBI Taxonomy" id="3028027"/>
    <lineage>
        <taxon>Eukaryota</taxon>
        <taxon>Rhodophyta</taxon>
        <taxon>Bangiophyceae</taxon>
        <taxon>Galdieriales</taxon>
        <taxon>Galdieriaceae</taxon>
        <taxon>Galdieria</taxon>
    </lineage>
</organism>
<dbReference type="GO" id="GO:0051536">
    <property type="term" value="F:iron-sulfur cluster binding"/>
    <property type="evidence" value="ECO:0007669"/>
    <property type="project" value="UniProtKB-KW"/>
</dbReference>
<dbReference type="Pfam" id="PF01507">
    <property type="entry name" value="PAPS_reduct"/>
    <property type="match status" value="1"/>
</dbReference>
<gene>
    <name evidence="12" type="ORF">GAYE_SCF46G5872</name>
</gene>
<dbReference type="CDD" id="cd23945">
    <property type="entry name" value="PAPS_reductase"/>
    <property type="match status" value="1"/>
</dbReference>
<dbReference type="Gene3D" id="3.40.30.10">
    <property type="entry name" value="Glutaredoxin"/>
    <property type="match status" value="1"/>
</dbReference>
<dbReference type="Proteomes" id="UP001300502">
    <property type="component" value="Unassembled WGS sequence"/>
</dbReference>
<dbReference type="HAMAP" id="MF_00063">
    <property type="entry name" value="CysH"/>
    <property type="match status" value="1"/>
</dbReference>
<name>A0AAV9IKY9_9RHOD</name>
<dbReference type="PROSITE" id="PS51354">
    <property type="entry name" value="GLUTAREDOXIN_2"/>
    <property type="match status" value="1"/>
</dbReference>
<dbReference type="PANTHER" id="PTHR46482">
    <property type="entry name" value="5'-ADENYLYLSULFATE REDUCTASE 3, CHLOROPLASTIC"/>
    <property type="match status" value="1"/>
</dbReference>
<comment type="caution">
    <text evidence="12">The sequence shown here is derived from an EMBL/GenBank/DDBJ whole genome shotgun (WGS) entry which is preliminary data.</text>
</comment>
<dbReference type="GO" id="GO:0004604">
    <property type="term" value="F:phosphoadenylyl-sulfate reductase (thioredoxin) activity"/>
    <property type="evidence" value="ECO:0007669"/>
    <property type="project" value="InterPro"/>
</dbReference>
<dbReference type="CDD" id="cd03419">
    <property type="entry name" value="GRX_GRXh_1_2_like"/>
    <property type="match status" value="1"/>
</dbReference>
<dbReference type="InterPro" id="IPR036249">
    <property type="entry name" value="Thioredoxin-like_sf"/>
</dbReference>
<evidence type="ECO:0000256" key="9">
    <source>
        <dbReference type="ARBA" id="ARBA00023284"/>
    </source>
</evidence>
<sequence length="424" mass="48013">MAYIVPVSSSYYFNSPVFSNRTSIKSKSSFVELPCRTFVRCPLVSKGSKTAGKQEIDYGDDEKRLAAVQQCTSKVELDISALEKQFSASDPQEIVDFALSNFGDEVAIAFSGAEDVVLLEYARRTGKPFRVFALDTGRLHPETYRFYEKASQYFKVSIEYQFPNAEEVEALVREKGLFSFYRDGHGECCGIRKVRPLKKKLSCLRAWITGQRKDQSPSTRSFVPTIQIDPTFEGKDGTKLFKFNPLANQSSEQVWSMIRALELPYNELHERGFVSIGCEPCTRPVLPNQHEREGRWWWEEATQKECGLHKGNLSSSGTEAKASQQVDALIKDEPIVVFARSDCPFCKQAKALLDALSIAYKLIEIDKVENGAELLEVLQKRTGQNTVPNIFISQKHIGGWTQLEQLYQKGLLRANSDRRVQLQN</sequence>
<dbReference type="InterPro" id="IPR002109">
    <property type="entry name" value="Glutaredoxin"/>
</dbReference>
<evidence type="ECO:0000256" key="1">
    <source>
        <dbReference type="ARBA" id="ARBA00001966"/>
    </source>
</evidence>
<dbReference type="InterPro" id="IPR011767">
    <property type="entry name" value="GLR_AS"/>
</dbReference>
<evidence type="ECO:0000259" key="10">
    <source>
        <dbReference type="Pfam" id="PF00462"/>
    </source>
</evidence>
<reference evidence="12 13" key="1">
    <citation type="submission" date="2022-07" db="EMBL/GenBank/DDBJ databases">
        <title>Genome-wide signatures of adaptation to extreme environments.</title>
        <authorList>
            <person name="Cho C.H."/>
            <person name="Yoon H.S."/>
        </authorList>
    </citation>
    <scope>NUCLEOTIDE SEQUENCE [LARGE SCALE GENOMIC DNA]</scope>
    <source>
        <strain evidence="12 13">108.79 E11</strain>
    </source>
</reference>
<dbReference type="Pfam" id="PF00462">
    <property type="entry name" value="Glutaredoxin"/>
    <property type="match status" value="1"/>
</dbReference>
<dbReference type="Gene3D" id="3.40.50.620">
    <property type="entry name" value="HUPs"/>
    <property type="match status" value="1"/>
</dbReference>
<dbReference type="AlphaFoldDB" id="A0AAV9IKY9"/>
<keyword evidence="13" id="KW-1185">Reference proteome</keyword>
<keyword evidence="9" id="KW-0676">Redox-active center</keyword>